<protein>
    <submittedName>
        <fullName evidence="3">DUF455 domain protein</fullName>
    </submittedName>
</protein>
<dbReference type="GO" id="GO:0005684">
    <property type="term" value="C:U2-type spliceosomal complex"/>
    <property type="evidence" value="ECO:0007669"/>
    <property type="project" value="TreeGrafter"/>
</dbReference>
<evidence type="ECO:0000256" key="2">
    <source>
        <dbReference type="SAM" id="MobiDB-lite"/>
    </source>
</evidence>
<dbReference type="AlphaFoldDB" id="A0A6A6HNL1"/>
<dbReference type="Proteomes" id="UP000800092">
    <property type="component" value="Unassembled WGS sequence"/>
</dbReference>
<dbReference type="PANTHER" id="PTHR12111">
    <property type="entry name" value="SPLICING FACTOR YJU2"/>
    <property type="match status" value="1"/>
</dbReference>
<dbReference type="Pfam" id="PF04502">
    <property type="entry name" value="Saf4_Yju2"/>
    <property type="match status" value="1"/>
</dbReference>
<keyword evidence="4" id="KW-1185">Reference proteome</keyword>
<dbReference type="GO" id="GO:0000398">
    <property type="term" value="P:mRNA splicing, via spliceosome"/>
    <property type="evidence" value="ECO:0007669"/>
    <property type="project" value="InterPro"/>
</dbReference>
<evidence type="ECO:0000256" key="1">
    <source>
        <dbReference type="ARBA" id="ARBA00005595"/>
    </source>
</evidence>
<reference evidence="3" key="1">
    <citation type="journal article" date="2020" name="Stud. Mycol.">
        <title>101 Dothideomycetes genomes: a test case for predicting lifestyles and emergence of pathogens.</title>
        <authorList>
            <person name="Haridas S."/>
            <person name="Albert R."/>
            <person name="Binder M."/>
            <person name="Bloem J."/>
            <person name="Labutti K."/>
            <person name="Salamov A."/>
            <person name="Andreopoulos B."/>
            <person name="Baker S."/>
            <person name="Barry K."/>
            <person name="Bills G."/>
            <person name="Bluhm B."/>
            <person name="Cannon C."/>
            <person name="Castanera R."/>
            <person name="Culley D."/>
            <person name="Daum C."/>
            <person name="Ezra D."/>
            <person name="Gonzalez J."/>
            <person name="Henrissat B."/>
            <person name="Kuo A."/>
            <person name="Liang C."/>
            <person name="Lipzen A."/>
            <person name="Lutzoni F."/>
            <person name="Magnuson J."/>
            <person name="Mondo S."/>
            <person name="Nolan M."/>
            <person name="Ohm R."/>
            <person name="Pangilinan J."/>
            <person name="Park H.-J."/>
            <person name="Ramirez L."/>
            <person name="Alfaro M."/>
            <person name="Sun H."/>
            <person name="Tritt A."/>
            <person name="Yoshinaga Y."/>
            <person name="Zwiers L.-H."/>
            <person name="Turgeon B."/>
            <person name="Goodwin S."/>
            <person name="Spatafora J."/>
            <person name="Crous P."/>
            <person name="Grigoriev I."/>
        </authorList>
    </citation>
    <scope>NUCLEOTIDE SEQUENCE</scope>
    <source>
        <strain evidence="3">Tuck. ex Michener</strain>
    </source>
</reference>
<dbReference type="PANTHER" id="PTHR12111:SF2">
    <property type="entry name" value="SPLICING FACTOR YJU2B-RELATED"/>
    <property type="match status" value="1"/>
</dbReference>
<proteinExistence type="inferred from homology"/>
<evidence type="ECO:0000313" key="4">
    <source>
        <dbReference type="Proteomes" id="UP000800092"/>
    </source>
</evidence>
<evidence type="ECO:0000313" key="3">
    <source>
        <dbReference type="EMBL" id="KAF2239714.1"/>
    </source>
</evidence>
<sequence length="367" mass="41358">MQGFNMGRYVPPEHEGTLSGNQLAGKHALGARAAKLKSAGILTVRFELPFAIWCSSCPPETLIGQGVRFNAEKKKVGHYHSTPIYSFRLRHPACGGWIEIRTDPQNTEYVVVDGARRRDYGEWKEGEEGDERILTEEERRKRREDAFAVLEGKVQDKVQAKTEGQRIEELVAWRKKGWEDPYTQNQKLRARFRPGRKLRQEKEAETERIQEKMGLGVELLDETEDDAKRASFVEFGSFADGEEAALQAERKPLFQETISKAKDKSGSGKIRREKPKASSVLAATLQSNTRAIMDPFLMEKGKTSLKASMGHTIPGVKRKRPSDDEECDTEVVNLANTNDTNDMNDQANASVTRKLPNSLVAYDSEDD</sequence>
<feature type="compositionally biased region" description="Polar residues" evidence="2">
    <location>
        <begin position="334"/>
        <end position="351"/>
    </location>
</feature>
<organism evidence="3 4">
    <name type="scientific">Viridothelium virens</name>
    <name type="common">Speckled blister lichen</name>
    <name type="synonym">Trypethelium virens</name>
    <dbReference type="NCBI Taxonomy" id="1048519"/>
    <lineage>
        <taxon>Eukaryota</taxon>
        <taxon>Fungi</taxon>
        <taxon>Dikarya</taxon>
        <taxon>Ascomycota</taxon>
        <taxon>Pezizomycotina</taxon>
        <taxon>Dothideomycetes</taxon>
        <taxon>Dothideomycetes incertae sedis</taxon>
        <taxon>Trypetheliales</taxon>
        <taxon>Trypetheliaceae</taxon>
        <taxon>Viridothelium</taxon>
    </lineage>
</organism>
<accession>A0A6A6HNL1</accession>
<feature type="region of interest" description="Disordered" evidence="2">
    <location>
        <begin position="334"/>
        <end position="367"/>
    </location>
</feature>
<dbReference type="GO" id="GO:0071014">
    <property type="term" value="C:post-mRNA release spliceosomal complex"/>
    <property type="evidence" value="ECO:0007669"/>
    <property type="project" value="TreeGrafter"/>
</dbReference>
<dbReference type="InterPro" id="IPR007590">
    <property type="entry name" value="Saf4/Yju2"/>
</dbReference>
<dbReference type="EMBL" id="ML991772">
    <property type="protein sequence ID" value="KAF2239714.1"/>
    <property type="molecule type" value="Genomic_DNA"/>
</dbReference>
<comment type="similarity">
    <text evidence="1">Belongs to the CWC16 family.</text>
</comment>
<gene>
    <name evidence="3" type="ORF">EV356DRAFT_499925</name>
</gene>
<name>A0A6A6HNL1_VIRVR</name>
<dbReference type="OrthoDB" id="360327at2759"/>